<proteinExistence type="predicted"/>
<reference evidence="2" key="1">
    <citation type="submission" date="2015-07" db="EMBL/GenBank/DDBJ databases">
        <title>MeaNS - Measles Nucleotide Surveillance Program.</title>
        <authorList>
            <person name="Tran T."/>
            <person name="Druce J."/>
        </authorList>
    </citation>
    <scope>NUCLEOTIDE SEQUENCE</scope>
    <source>
        <strain evidence="2">UCB-OBI-ISO-001</strain>
        <tissue evidence="2">Gonad</tissue>
    </source>
</reference>
<keyword evidence="1" id="KW-0472">Membrane</keyword>
<feature type="transmembrane region" description="Helical" evidence="1">
    <location>
        <begin position="31"/>
        <end position="53"/>
    </location>
</feature>
<sequence length="72" mass="8262">MIAFYLPEASRGVRVRVLRFLQLVDSVCRKILSWQLLLLLCLRLKILSSFAVIDTKNSHKPTRESLSGRSAF</sequence>
<dbReference type="AlphaFoldDB" id="A0A0L8HC78"/>
<keyword evidence="1" id="KW-0812">Transmembrane</keyword>
<protein>
    <submittedName>
        <fullName evidence="2">Uncharacterized protein</fullName>
    </submittedName>
</protein>
<name>A0A0L8HC78_OCTBM</name>
<keyword evidence="1" id="KW-1133">Transmembrane helix</keyword>
<evidence type="ECO:0000256" key="1">
    <source>
        <dbReference type="SAM" id="Phobius"/>
    </source>
</evidence>
<gene>
    <name evidence="2" type="ORF">OCBIM_22018151mg</name>
</gene>
<accession>A0A0L8HC78</accession>
<evidence type="ECO:0000313" key="2">
    <source>
        <dbReference type="EMBL" id="KOF86664.1"/>
    </source>
</evidence>
<organism evidence="2">
    <name type="scientific">Octopus bimaculoides</name>
    <name type="common">California two-spotted octopus</name>
    <dbReference type="NCBI Taxonomy" id="37653"/>
    <lineage>
        <taxon>Eukaryota</taxon>
        <taxon>Metazoa</taxon>
        <taxon>Spiralia</taxon>
        <taxon>Lophotrochozoa</taxon>
        <taxon>Mollusca</taxon>
        <taxon>Cephalopoda</taxon>
        <taxon>Coleoidea</taxon>
        <taxon>Octopodiformes</taxon>
        <taxon>Octopoda</taxon>
        <taxon>Incirrata</taxon>
        <taxon>Octopodidae</taxon>
        <taxon>Octopus</taxon>
    </lineage>
</organism>
<dbReference type="EMBL" id="KQ418577">
    <property type="protein sequence ID" value="KOF86664.1"/>
    <property type="molecule type" value="Genomic_DNA"/>
</dbReference>